<sequence>MHTSLPPWLERVVNGFFEDGNLVQPKEMGVAPNTALGLIPLGTGSDFARTFNWKNNSLEAIERIGKGQRQKVDVGHVVLPSGGVDRYFINVADIHLSAKGGYYAAKYKKLGTFCYVAGALHGFASHKNQDFDIRIDDGEWQLFPKVTTMAVGNAKYYGGGMKITPTADPFSNDLEVVMLQKFKWYDFLFQAHKLYKGSHVEIQNVSVKRVHTIEIRQHFVNLEVESKEKIFIQADGEHLGFLPAKFSILPGAIDFLV</sequence>
<reference evidence="2" key="1">
    <citation type="journal article" date="2024" name="Proc. Natl. Acad. Sci. U.S.A.">
        <title>Extraordinary preservation of gene collinearity over three hundred million years revealed in homosporous lycophytes.</title>
        <authorList>
            <person name="Li C."/>
            <person name="Wickell D."/>
            <person name="Kuo L.Y."/>
            <person name="Chen X."/>
            <person name="Nie B."/>
            <person name="Liao X."/>
            <person name="Peng D."/>
            <person name="Ji J."/>
            <person name="Jenkins J."/>
            <person name="Williams M."/>
            <person name="Shu S."/>
            <person name="Plott C."/>
            <person name="Barry K."/>
            <person name="Rajasekar S."/>
            <person name="Grimwood J."/>
            <person name="Han X."/>
            <person name="Sun S."/>
            <person name="Hou Z."/>
            <person name="He W."/>
            <person name="Dai G."/>
            <person name="Sun C."/>
            <person name="Schmutz J."/>
            <person name="Leebens-Mack J.H."/>
            <person name="Li F.W."/>
            <person name="Wang L."/>
        </authorList>
    </citation>
    <scope>NUCLEOTIDE SEQUENCE [LARGE SCALE GENOMIC DNA]</scope>
    <source>
        <strain evidence="2">cv. PW_Plant_1</strain>
    </source>
</reference>
<protein>
    <submittedName>
        <fullName evidence="1">Uncharacterized protein</fullName>
    </submittedName>
</protein>
<accession>A0ACC2EVT4</accession>
<proteinExistence type="predicted"/>
<name>A0ACC2EVT4_DIPCM</name>
<evidence type="ECO:0000313" key="1">
    <source>
        <dbReference type="EMBL" id="KAJ7570613.1"/>
    </source>
</evidence>
<evidence type="ECO:0000313" key="2">
    <source>
        <dbReference type="Proteomes" id="UP001162992"/>
    </source>
</evidence>
<keyword evidence="2" id="KW-1185">Reference proteome</keyword>
<dbReference type="EMBL" id="CM055092">
    <property type="protein sequence ID" value="KAJ7570613.1"/>
    <property type="molecule type" value="Genomic_DNA"/>
</dbReference>
<dbReference type="Proteomes" id="UP001162992">
    <property type="component" value="Chromosome 1"/>
</dbReference>
<comment type="caution">
    <text evidence="1">The sequence shown here is derived from an EMBL/GenBank/DDBJ whole genome shotgun (WGS) entry which is preliminary data.</text>
</comment>
<gene>
    <name evidence="1" type="ORF">O6H91_01G128200</name>
</gene>
<organism evidence="1 2">
    <name type="scientific">Diphasiastrum complanatum</name>
    <name type="common">Issler's clubmoss</name>
    <name type="synonym">Lycopodium complanatum</name>
    <dbReference type="NCBI Taxonomy" id="34168"/>
    <lineage>
        <taxon>Eukaryota</taxon>
        <taxon>Viridiplantae</taxon>
        <taxon>Streptophyta</taxon>
        <taxon>Embryophyta</taxon>
        <taxon>Tracheophyta</taxon>
        <taxon>Lycopodiopsida</taxon>
        <taxon>Lycopodiales</taxon>
        <taxon>Lycopodiaceae</taxon>
        <taxon>Lycopodioideae</taxon>
        <taxon>Diphasiastrum</taxon>
    </lineage>
</organism>